<sequence length="135" mass="14108">MEILFSESTGEIDLSADRATLSHLADLLARGSGSMSADPAPNPPLGQTPLTHLSVQSVDGEPVVVVADTESHSLSIAGDSAFLKIFADNVQAIAEIDDGGHLHIDFYPDHPYLGEGSAPLVVNSPHGETPKARTL</sequence>
<evidence type="ECO:0000256" key="1">
    <source>
        <dbReference type="SAM" id="MobiDB-lite"/>
    </source>
</evidence>
<organism evidence="2 3">
    <name type="scientific">Planotetraspora thailandica</name>
    <dbReference type="NCBI Taxonomy" id="487172"/>
    <lineage>
        <taxon>Bacteria</taxon>
        <taxon>Bacillati</taxon>
        <taxon>Actinomycetota</taxon>
        <taxon>Actinomycetes</taxon>
        <taxon>Streptosporangiales</taxon>
        <taxon>Streptosporangiaceae</taxon>
        <taxon>Planotetraspora</taxon>
    </lineage>
</organism>
<feature type="region of interest" description="Disordered" evidence="1">
    <location>
        <begin position="32"/>
        <end position="51"/>
    </location>
</feature>
<comment type="caution">
    <text evidence="2">The sequence shown here is derived from an EMBL/GenBank/DDBJ whole genome shotgun (WGS) entry which is preliminary data.</text>
</comment>
<proteinExistence type="predicted"/>
<dbReference type="EMBL" id="BOOR01000076">
    <property type="protein sequence ID" value="GII59007.1"/>
    <property type="molecule type" value="Genomic_DNA"/>
</dbReference>
<dbReference type="RefSeq" id="WP_203949094.1">
    <property type="nucleotide sequence ID" value="NZ_BOOR01000076.1"/>
</dbReference>
<accession>A0A8J3Y1G2</accession>
<evidence type="ECO:0000313" key="3">
    <source>
        <dbReference type="Proteomes" id="UP000605992"/>
    </source>
</evidence>
<keyword evidence="3" id="KW-1185">Reference proteome</keyword>
<dbReference type="Proteomes" id="UP000605992">
    <property type="component" value="Unassembled WGS sequence"/>
</dbReference>
<evidence type="ECO:0000313" key="2">
    <source>
        <dbReference type="EMBL" id="GII59007.1"/>
    </source>
</evidence>
<reference evidence="2" key="1">
    <citation type="submission" date="2021-01" db="EMBL/GenBank/DDBJ databases">
        <title>Whole genome shotgun sequence of Planotetraspora thailandica NBRC 104271.</title>
        <authorList>
            <person name="Komaki H."/>
            <person name="Tamura T."/>
        </authorList>
    </citation>
    <scope>NUCLEOTIDE SEQUENCE</scope>
    <source>
        <strain evidence="2">NBRC 104271</strain>
    </source>
</reference>
<gene>
    <name evidence="2" type="ORF">Pth03_73960</name>
</gene>
<dbReference type="AlphaFoldDB" id="A0A8J3Y1G2"/>
<dbReference type="InterPro" id="IPR029083">
    <property type="entry name" value="Imm32"/>
</dbReference>
<dbReference type="Pfam" id="PF15566">
    <property type="entry name" value="Imm32"/>
    <property type="match status" value="1"/>
</dbReference>
<protein>
    <submittedName>
        <fullName evidence="2">Uncharacterized protein</fullName>
    </submittedName>
</protein>
<name>A0A8J3Y1G2_9ACTN</name>